<dbReference type="InterPro" id="IPR014710">
    <property type="entry name" value="RmlC-like_jellyroll"/>
</dbReference>
<accession>A0A852VQS4</accession>
<evidence type="ECO:0000313" key="2">
    <source>
        <dbReference type="Proteomes" id="UP000554054"/>
    </source>
</evidence>
<reference evidence="1 2" key="1">
    <citation type="submission" date="2020-07" db="EMBL/GenBank/DDBJ databases">
        <title>Sequencing the genomes of 1000 actinobacteria strains.</title>
        <authorList>
            <person name="Klenk H.-P."/>
        </authorList>
    </citation>
    <scope>NUCLEOTIDE SEQUENCE [LARGE SCALE GENOMIC DNA]</scope>
    <source>
        <strain evidence="1 2">DSM 26154</strain>
    </source>
</reference>
<evidence type="ECO:0000313" key="1">
    <source>
        <dbReference type="EMBL" id="NYF99302.1"/>
    </source>
</evidence>
<gene>
    <name evidence="1" type="ORF">BJY20_002694</name>
</gene>
<dbReference type="AlphaFoldDB" id="A0A852VQS4"/>
<dbReference type="Proteomes" id="UP000554054">
    <property type="component" value="Unassembled WGS sequence"/>
</dbReference>
<name>A0A852VQS4_9MICO</name>
<evidence type="ECO:0008006" key="3">
    <source>
        <dbReference type="Google" id="ProtNLM"/>
    </source>
</evidence>
<dbReference type="SUPFAM" id="SSF51182">
    <property type="entry name" value="RmlC-like cupins"/>
    <property type="match status" value="1"/>
</dbReference>
<organism evidence="1 2">
    <name type="scientific">Janibacter cremeus</name>
    <dbReference type="NCBI Taxonomy" id="1285192"/>
    <lineage>
        <taxon>Bacteria</taxon>
        <taxon>Bacillati</taxon>
        <taxon>Actinomycetota</taxon>
        <taxon>Actinomycetes</taxon>
        <taxon>Micrococcales</taxon>
        <taxon>Intrasporangiaceae</taxon>
        <taxon>Janibacter</taxon>
    </lineage>
</organism>
<comment type="caution">
    <text evidence="1">The sequence shown here is derived from an EMBL/GenBank/DDBJ whole genome shotgun (WGS) entry which is preliminary data.</text>
</comment>
<dbReference type="InterPro" id="IPR011051">
    <property type="entry name" value="RmlC_Cupin_sf"/>
</dbReference>
<sequence>MHILKDKIPVHIDAPGAVARQQGDFGAASGTMAAEYFSLATGTDIAPLLKGLKNDLCYAPHWGYVLAGEVEVSYANGESERCSAGDAFHWPGGHSVRVITDAEVILFSPAELHGEVIDHMKGAMGLA</sequence>
<keyword evidence="2" id="KW-1185">Reference proteome</keyword>
<proteinExistence type="predicted"/>
<dbReference type="Gene3D" id="2.60.120.10">
    <property type="entry name" value="Jelly Rolls"/>
    <property type="match status" value="1"/>
</dbReference>
<protein>
    <recommendedName>
        <fullName evidence="3">Cupin domain-containing protein</fullName>
    </recommendedName>
</protein>
<dbReference type="EMBL" id="JACCAE010000001">
    <property type="protein sequence ID" value="NYF99302.1"/>
    <property type="molecule type" value="Genomic_DNA"/>
</dbReference>